<dbReference type="Pfam" id="PF00512">
    <property type="entry name" value="HisKA"/>
    <property type="match status" value="1"/>
</dbReference>
<dbReference type="RefSeq" id="WP_102635174.1">
    <property type="nucleotide sequence ID" value="NZ_CADIJZ010000026.1"/>
</dbReference>
<dbReference type="PROSITE" id="PS50109">
    <property type="entry name" value="HIS_KIN"/>
    <property type="match status" value="1"/>
</dbReference>
<dbReference type="EMBL" id="CADIJZ010000026">
    <property type="protein sequence ID" value="CAB3729880.1"/>
    <property type="molecule type" value="Genomic_DNA"/>
</dbReference>
<evidence type="ECO:0000256" key="1">
    <source>
        <dbReference type="ARBA" id="ARBA00000085"/>
    </source>
</evidence>
<evidence type="ECO:0000256" key="4">
    <source>
        <dbReference type="ARBA" id="ARBA00022679"/>
    </source>
</evidence>
<organism evidence="8 11">
    <name type="scientific">Paraburkholderia rhynchosiae</name>
    <dbReference type="NCBI Taxonomy" id="487049"/>
    <lineage>
        <taxon>Bacteria</taxon>
        <taxon>Pseudomonadati</taxon>
        <taxon>Pseudomonadota</taxon>
        <taxon>Betaproteobacteria</taxon>
        <taxon>Burkholderiales</taxon>
        <taxon>Burkholderiaceae</taxon>
        <taxon>Paraburkholderia</taxon>
    </lineage>
</organism>
<evidence type="ECO:0000256" key="3">
    <source>
        <dbReference type="ARBA" id="ARBA00022553"/>
    </source>
</evidence>
<dbReference type="CDD" id="cd00082">
    <property type="entry name" value="HisKA"/>
    <property type="match status" value="1"/>
</dbReference>
<dbReference type="Gene3D" id="1.10.287.130">
    <property type="match status" value="1"/>
</dbReference>
<dbReference type="SUPFAM" id="SSF47384">
    <property type="entry name" value="Homodimeric domain of signal transducing histidine kinase"/>
    <property type="match status" value="1"/>
</dbReference>
<dbReference type="InterPro" id="IPR004358">
    <property type="entry name" value="Sig_transdc_His_kin-like_C"/>
</dbReference>
<dbReference type="GO" id="GO:0030295">
    <property type="term" value="F:protein kinase activator activity"/>
    <property type="evidence" value="ECO:0007669"/>
    <property type="project" value="TreeGrafter"/>
</dbReference>
<dbReference type="SMART" id="SM00387">
    <property type="entry name" value="HATPase_c"/>
    <property type="match status" value="1"/>
</dbReference>
<dbReference type="SUPFAM" id="SSF55874">
    <property type="entry name" value="ATPase domain of HSP90 chaperone/DNA topoisomerase II/histidine kinase"/>
    <property type="match status" value="1"/>
</dbReference>
<dbReference type="InterPro" id="IPR005467">
    <property type="entry name" value="His_kinase_dom"/>
</dbReference>
<feature type="region of interest" description="Disordered" evidence="6">
    <location>
        <begin position="62"/>
        <end position="81"/>
    </location>
</feature>
<keyword evidence="3" id="KW-0597">Phosphoprotein</keyword>
<keyword evidence="4 8" id="KW-0808">Transferase</keyword>
<proteinExistence type="predicted"/>
<dbReference type="PANTHER" id="PTHR42878:SF15">
    <property type="entry name" value="BACTERIOPHYTOCHROME"/>
    <property type="match status" value="1"/>
</dbReference>
<keyword evidence="5 8" id="KW-0418">Kinase</keyword>
<dbReference type="InterPro" id="IPR036097">
    <property type="entry name" value="HisK_dim/P_sf"/>
</dbReference>
<gene>
    <name evidence="8" type="primary">sasA_16</name>
    <name evidence="9" type="ORF">C0Z16_27275</name>
    <name evidence="8" type="ORF">LMG27174_05694</name>
</gene>
<evidence type="ECO:0000313" key="9">
    <source>
        <dbReference type="EMBL" id="PMS26298.1"/>
    </source>
</evidence>
<dbReference type="PRINTS" id="PR00344">
    <property type="entry name" value="BCTRLSENSOR"/>
</dbReference>
<evidence type="ECO:0000313" key="8">
    <source>
        <dbReference type="EMBL" id="CAB3729880.1"/>
    </source>
</evidence>
<protein>
    <recommendedName>
        <fullName evidence="2">histidine kinase</fullName>
        <ecNumber evidence="2">2.7.13.3</ecNumber>
    </recommendedName>
</protein>
<dbReference type="GO" id="GO:0000156">
    <property type="term" value="F:phosphorelay response regulator activity"/>
    <property type="evidence" value="ECO:0007669"/>
    <property type="project" value="TreeGrafter"/>
</dbReference>
<feature type="domain" description="Histidine kinase" evidence="7">
    <location>
        <begin position="157"/>
        <end position="371"/>
    </location>
</feature>
<accession>A0A2N7WA70</accession>
<dbReference type="Pfam" id="PF02518">
    <property type="entry name" value="HATPase_c"/>
    <property type="match status" value="1"/>
</dbReference>
<evidence type="ECO:0000259" key="7">
    <source>
        <dbReference type="PROSITE" id="PS50109"/>
    </source>
</evidence>
<evidence type="ECO:0000256" key="6">
    <source>
        <dbReference type="SAM" id="MobiDB-lite"/>
    </source>
</evidence>
<sequence>MNLADFIEANLEVLVEDWTEYATRVSAKNSELTVAELRNWASELLTRIAADMKAAQSAVQQKAKSRGESGAQSSVSTAASRHADDRLAQGFRLNDVIAEFRALRASVLRRWEQTAPAGADAFQEMIRFNEAVDQALTESVRQYTQRTDRIRDLFAGVLAHDLRSPLGAIANSAEVLLHDDSLSALSVRAAANVQRGAGRMKRLIDDLLDFTRTRLGDTLPIQVVSLDIGRLCSNTADEVRASYPQAQIELRLEGDLGGWWDGDRIGQLIANLLVNAVQHGSGAIELHASGSGDAVSVAVSNDGNPIPHEALPTLFDPLTRTYSPPERRGAAAGIGLGLYICKRIVEAHHGEIRADSTARGTTFSVTLPRSNRATANART</sequence>
<dbReference type="InterPro" id="IPR003661">
    <property type="entry name" value="HisK_dim/P_dom"/>
</dbReference>
<dbReference type="SMART" id="SM00388">
    <property type="entry name" value="HisKA"/>
    <property type="match status" value="1"/>
</dbReference>
<keyword evidence="10" id="KW-1185">Reference proteome</keyword>
<dbReference type="AlphaFoldDB" id="A0A2N7WA70"/>
<evidence type="ECO:0000256" key="2">
    <source>
        <dbReference type="ARBA" id="ARBA00012438"/>
    </source>
</evidence>
<dbReference type="InterPro" id="IPR003594">
    <property type="entry name" value="HATPase_dom"/>
</dbReference>
<evidence type="ECO:0000313" key="11">
    <source>
        <dbReference type="Proteomes" id="UP000494205"/>
    </source>
</evidence>
<dbReference type="OrthoDB" id="8807260at2"/>
<evidence type="ECO:0000313" key="10">
    <source>
        <dbReference type="Proteomes" id="UP000235659"/>
    </source>
</evidence>
<dbReference type="PANTHER" id="PTHR42878">
    <property type="entry name" value="TWO-COMPONENT HISTIDINE KINASE"/>
    <property type="match status" value="1"/>
</dbReference>
<dbReference type="InterPro" id="IPR036890">
    <property type="entry name" value="HATPase_C_sf"/>
</dbReference>
<comment type="catalytic activity">
    <reaction evidence="1">
        <text>ATP + protein L-histidine = ADP + protein N-phospho-L-histidine.</text>
        <dbReference type="EC" id="2.7.13.3"/>
    </reaction>
</comment>
<evidence type="ECO:0000256" key="5">
    <source>
        <dbReference type="ARBA" id="ARBA00022777"/>
    </source>
</evidence>
<dbReference type="GO" id="GO:0000155">
    <property type="term" value="F:phosphorelay sensor kinase activity"/>
    <property type="evidence" value="ECO:0007669"/>
    <property type="project" value="InterPro"/>
</dbReference>
<dbReference type="EMBL" id="PNXY01000025">
    <property type="protein sequence ID" value="PMS26298.1"/>
    <property type="molecule type" value="Genomic_DNA"/>
</dbReference>
<dbReference type="GO" id="GO:0007234">
    <property type="term" value="P:osmosensory signaling via phosphorelay pathway"/>
    <property type="evidence" value="ECO:0007669"/>
    <property type="project" value="TreeGrafter"/>
</dbReference>
<dbReference type="Gene3D" id="3.30.565.10">
    <property type="entry name" value="Histidine kinase-like ATPase, C-terminal domain"/>
    <property type="match status" value="1"/>
</dbReference>
<dbReference type="Proteomes" id="UP000235659">
    <property type="component" value="Unassembled WGS sequence"/>
</dbReference>
<name>A0A2N7WA70_9BURK</name>
<reference evidence="9 10" key="1">
    <citation type="submission" date="2018-01" db="EMBL/GenBank/DDBJ databases">
        <title>Whole genome analyses suggest that Burkholderia sensu lato contains two further novel genera in the rhizoxinica-symbiotica group Mycetohabitans gen. nov., and Trinickia gen. nov.: implications for the evolution of diazotrophy and nodulation in the Burkholderiaceae.</title>
        <authorList>
            <person name="Estrada-de los Santos P."/>
            <person name="Palmer M."/>
            <person name="Chavez-Ramirez B."/>
            <person name="Beukes C."/>
            <person name="Steenkamp E.T."/>
            <person name="Hirsch A.M."/>
            <person name="Manyaka P."/>
            <person name="Maluk M."/>
            <person name="Lafos M."/>
            <person name="Crook M."/>
            <person name="Gross E."/>
            <person name="Simon M.F."/>
            <person name="Bueno dos Reis Junior F."/>
            <person name="Poole P.S."/>
            <person name="Venter S.N."/>
            <person name="James E.K."/>
        </authorList>
    </citation>
    <scope>NUCLEOTIDE SEQUENCE [LARGE SCALE GENOMIC DNA]</scope>
    <source>
        <strain evidence="9 10">WSM 3937</strain>
    </source>
</reference>
<dbReference type="InterPro" id="IPR050351">
    <property type="entry name" value="BphY/WalK/GraS-like"/>
</dbReference>
<feature type="compositionally biased region" description="Polar residues" evidence="6">
    <location>
        <begin position="70"/>
        <end position="79"/>
    </location>
</feature>
<dbReference type="EC" id="2.7.13.3" evidence="2"/>
<reference evidence="8 11" key="2">
    <citation type="submission" date="2020-04" db="EMBL/GenBank/DDBJ databases">
        <authorList>
            <person name="De Canck E."/>
        </authorList>
    </citation>
    <scope>NUCLEOTIDE SEQUENCE [LARGE SCALE GENOMIC DNA]</scope>
    <source>
        <strain evidence="8 11">LMG 27174</strain>
    </source>
</reference>
<dbReference type="Proteomes" id="UP000494205">
    <property type="component" value="Unassembled WGS sequence"/>
</dbReference>